<reference evidence="1 2" key="1">
    <citation type="submission" date="2019-06" db="EMBL/GenBank/DDBJ databases">
        <title>Whole genome shotgun sequence of Acetobacter orleanensis NBRC 13752.</title>
        <authorList>
            <person name="Hosoyama A."/>
            <person name="Uohara A."/>
            <person name="Ohji S."/>
            <person name="Ichikawa N."/>
        </authorList>
    </citation>
    <scope>NUCLEOTIDE SEQUENCE [LARGE SCALE GENOMIC DNA]</scope>
    <source>
        <strain evidence="1 2">NBRC 13752</strain>
    </source>
</reference>
<evidence type="ECO:0000313" key="2">
    <source>
        <dbReference type="Proteomes" id="UP000317617"/>
    </source>
</evidence>
<sequence>MFCIRWVWPVAVGPVDAACKGSTLLMHALWRKPGGYAMLPLSPVVGAGQPCYAAWVFARLDHPYLA</sequence>
<gene>
    <name evidence="1" type="ORF">AOR01nite_04580</name>
</gene>
<proteinExistence type="predicted"/>
<accession>A0A4Y3TGD0</accession>
<dbReference type="STRING" id="104099.AD949_08545"/>
<comment type="caution">
    <text evidence="1">The sequence shown here is derived from an EMBL/GenBank/DDBJ whole genome shotgun (WGS) entry which is preliminary data.</text>
</comment>
<evidence type="ECO:0000313" key="1">
    <source>
        <dbReference type="EMBL" id="GEB81981.1"/>
    </source>
</evidence>
<dbReference type="AlphaFoldDB" id="A0A4Y3TGD0"/>
<name>A0A4Y3TGD0_9PROT</name>
<dbReference type="Proteomes" id="UP000317617">
    <property type="component" value="Unassembled WGS sequence"/>
</dbReference>
<keyword evidence="2" id="KW-1185">Reference proteome</keyword>
<dbReference type="EMBL" id="BJMU01000001">
    <property type="protein sequence ID" value="GEB81981.1"/>
    <property type="molecule type" value="Genomic_DNA"/>
</dbReference>
<organism evidence="1 2">
    <name type="scientific">Acetobacter orleanensis</name>
    <dbReference type="NCBI Taxonomy" id="104099"/>
    <lineage>
        <taxon>Bacteria</taxon>
        <taxon>Pseudomonadati</taxon>
        <taxon>Pseudomonadota</taxon>
        <taxon>Alphaproteobacteria</taxon>
        <taxon>Acetobacterales</taxon>
        <taxon>Acetobacteraceae</taxon>
        <taxon>Acetobacter</taxon>
    </lineage>
</organism>
<protein>
    <submittedName>
        <fullName evidence="1">Uncharacterized protein</fullName>
    </submittedName>
</protein>